<protein>
    <recommendedName>
        <fullName evidence="1">Integrase catalytic domain-containing protein</fullName>
    </recommendedName>
</protein>
<dbReference type="Pfam" id="PF13276">
    <property type="entry name" value="HTH_21"/>
    <property type="match status" value="1"/>
</dbReference>
<name>A0A1G1SY19_9BACT</name>
<dbReference type="PANTHER" id="PTHR46889">
    <property type="entry name" value="TRANSPOSASE INSF FOR INSERTION SEQUENCE IS3B-RELATED"/>
    <property type="match status" value="1"/>
</dbReference>
<dbReference type="InterPro" id="IPR050900">
    <property type="entry name" value="Transposase_IS3/IS150/IS904"/>
</dbReference>
<dbReference type="SUPFAM" id="SSF53098">
    <property type="entry name" value="Ribonuclease H-like"/>
    <property type="match status" value="1"/>
</dbReference>
<sequence length="304" mass="34530">MSRYRFIAAERGHYPVRRLCQVLGVPASGYYAWPAGQQRGCPGRAVVSETPTWETALVKVFGVHKRRYGTRRLRVALREKGHRVGRQRLRTAMRRRGLHALQPKAYTPRTTDSTHGLRCAPNRLLDQPKPTQANQVWVSDITYLPLADGHCAYLCAFQDMASKRVVGWHVMATVPEELVTIALQRGFLSQPPTSGLVVHSDRGGQYGGNAYRALLRDHEALRSQSRRGDCYDNAQAESLWSRLKTEVLELREWPVFADLADAQQSVADYFDYYNHHRLHSSIGYQLPYHAHQQLLQTTALNCPA</sequence>
<dbReference type="AlphaFoldDB" id="A0A1G1SY19"/>
<dbReference type="InterPro" id="IPR048020">
    <property type="entry name" value="Transpos_IS3"/>
</dbReference>
<dbReference type="RefSeq" id="WP_070735437.1">
    <property type="nucleotide sequence ID" value="NZ_MDZC01000083.1"/>
</dbReference>
<dbReference type="Proteomes" id="UP000177791">
    <property type="component" value="Unassembled WGS sequence"/>
</dbReference>
<evidence type="ECO:0000313" key="3">
    <source>
        <dbReference type="Proteomes" id="UP000177791"/>
    </source>
</evidence>
<proteinExistence type="predicted"/>
<gene>
    <name evidence="2" type="ORF">BEN48_17025</name>
</gene>
<dbReference type="InterPro" id="IPR012337">
    <property type="entry name" value="RNaseH-like_sf"/>
</dbReference>
<dbReference type="Pfam" id="PF00665">
    <property type="entry name" value="rve"/>
    <property type="match status" value="1"/>
</dbReference>
<organism evidence="2 3">
    <name type="scientific">Hymenobacter glacialis</name>
    <dbReference type="NCBI Taxonomy" id="1908236"/>
    <lineage>
        <taxon>Bacteria</taxon>
        <taxon>Pseudomonadati</taxon>
        <taxon>Bacteroidota</taxon>
        <taxon>Cytophagia</taxon>
        <taxon>Cytophagales</taxon>
        <taxon>Hymenobacteraceae</taxon>
        <taxon>Hymenobacter</taxon>
    </lineage>
</organism>
<feature type="domain" description="Integrase catalytic" evidence="1">
    <location>
        <begin position="126"/>
        <end position="295"/>
    </location>
</feature>
<reference evidence="2 3" key="1">
    <citation type="submission" date="2016-08" db="EMBL/GenBank/DDBJ databases">
        <title>Hymenobacter coccineus sp. nov., Hymenobacter lapidarius sp. nov. and Hymenobacter glacialis sp. nov., isolated from Antarctic soil.</title>
        <authorList>
            <person name="Sedlacek I."/>
            <person name="Kralova S."/>
            <person name="Kyrova K."/>
            <person name="Maslanova I."/>
            <person name="Stankova E."/>
            <person name="Vrbovska V."/>
            <person name="Nemec M."/>
            <person name="Bartak M."/>
            <person name="Svec P."/>
            <person name="Busse H.-J."/>
            <person name="Pantucek R."/>
        </authorList>
    </citation>
    <scope>NUCLEOTIDE SEQUENCE [LARGE SCALE GENOMIC DNA]</scope>
    <source>
        <strain evidence="2 3">CCM 8648</strain>
    </source>
</reference>
<dbReference type="STRING" id="1908236.BEN48_17025"/>
<keyword evidence="3" id="KW-1185">Reference proteome</keyword>
<dbReference type="InterPro" id="IPR001584">
    <property type="entry name" value="Integrase_cat-core"/>
</dbReference>
<dbReference type="PROSITE" id="PS50994">
    <property type="entry name" value="INTEGRASE"/>
    <property type="match status" value="1"/>
</dbReference>
<dbReference type="InterPro" id="IPR036397">
    <property type="entry name" value="RNaseH_sf"/>
</dbReference>
<dbReference type="Gene3D" id="3.30.420.10">
    <property type="entry name" value="Ribonuclease H-like superfamily/Ribonuclease H"/>
    <property type="match status" value="1"/>
</dbReference>
<dbReference type="Pfam" id="PF13333">
    <property type="entry name" value="rve_2"/>
    <property type="match status" value="1"/>
</dbReference>
<comment type="caution">
    <text evidence="2">The sequence shown here is derived from an EMBL/GenBank/DDBJ whole genome shotgun (WGS) entry which is preliminary data.</text>
</comment>
<evidence type="ECO:0000259" key="1">
    <source>
        <dbReference type="PROSITE" id="PS50994"/>
    </source>
</evidence>
<dbReference type="GO" id="GO:0003676">
    <property type="term" value="F:nucleic acid binding"/>
    <property type="evidence" value="ECO:0007669"/>
    <property type="project" value="InterPro"/>
</dbReference>
<dbReference type="PANTHER" id="PTHR46889:SF4">
    <property type="entry name" value="TRANSPOSASE INSO FOR INSERTION SEQUENCE ELEMENT IS911B-RELATED"/>
    <property type="match status" value="1"/>
</dbReference>
<dbReference type="EMBL" id="MDZC01000083">
    <property type="protein sequence ID" value="OGX83517.1"/>
    <property type="molecule type" value="Genomic_DNA"/>
</dbReference>
<dbReference type="InterPro" id="IPR025948">
    <property type="entry name" value="HTH-like_dom"/>
</dbReference>
<dbReference type="GO" id="GO:0015074">
    <property type="term" value="P:DNA integration"/>
    <property type="evidence" value="ECO:0007669"/>
    <property type="project" value="InterPro"/>
</dbReference>
<accession>A0A1G1SY19</accession>
<dbReference type="NCBIfam" id="NF033516">
    <property type="entry name" value="transpos_IS3"/>
    <property type="match status" value="1"/>
</dbReference>
<evidence type="ECO:0000313" key="2">
    <source>
        <dbReference type="EMBL" id="OGX83517.1"/>
    </source>
</evidence>